<keyword evidence="2 6" id="KW-0227">DNA damage</keyword>
<dbReference type="Pfam" id="PF22920">
    <property type="entry name" value="UvrC_RNaseH"/>
    <property type="match status" value="1"/>
</dbReference>
<dbReference type="CDD" id="cd10434">
    <property type="entry name" value="GIY-YIG_UvrC_Cho"/>
    <property type="match status" value="1"/>
</dbReference>
<evidence type="ECO:0000256" key="6">
    <source>
        <dbReference type="HAMAP-Rule" id="MF_00203"/>
    </source>
</evidence>
<evidence type="ECO:0000313" key="10">
    <source>
        <dbReference type="EMBL" id="MCK2037131.1"/>
    </source>
</evidence>
<dbReference type="Proteomes" id="UP001300096">
    <property type="component" value="Unassembled WGS sequence"/>
</dbReference>
<dbReference type="InterPro" id="IPR036876">
    <property type="entry name" value="UVR_dom_sf"/>
</dbReference>
<evidence type="ECO:0000256" key="2">
    <source>
        <dbReference type="ARBA" id="ARBA00022763"/>
    </source>
</evidence>
<dbReference type="SUPFAM" id="SSF82771">
    <property type="entry name" value="GIY-YIG endonuclease"/>
    <property type="match status" value="1"/>
</dbReference>
<keyword evidence="5 6" id="KW-0234">DNA repair</keyword>
<keyword evidence="1 6" id="KW-0963">Cytoplasm</keyword>
<dbReference type="Pfam" id="PF02151">
    <property type="entry name" value="UVR"/>
    <property type="match status" value="1"/>
</dbReference>
<accession>A0ABT0FGE2</accession>
<dbReference type="Pfam" id="PF01541">
    <property type="entry name" value="GIY-YIG"/>
    <property type="match status" value="1"/>
</dbReference>
<evidence type="ECO:0000256" key="3">
    <source>
        <dbReference type="ARBA" id="ARBA00022769"/>
    </source>
</evidence>
<sequence>MADVLPYKPRAGEIPTDPGVYRFRDAEGRVLYVGKAKNLRQRLSNYFAPLRTLHERTRRMVTTASSVEWTVVPTDVDSLQLEYMWIKEFDPPFNVRYKDDKSYPFMAVTLADEAPRVIVTRNRKIPGARYFGPYPKVWAVHETIDLMIKAFPIRTCSDASYKRAMQTGRPCFPGQIGKCGGPCSMTVTVEEHRAMVDDFVAFMAGGDERFTRELTKRMLSASAAMDYEAAAKYRDKLSAIEAVLGKSALVLPSDEDADLFGIAEDELSAAVQHFVIRKGRVRGVRAMTIEKEIDISRGELVDQVLQRAYGEAQDVPRRILVPTLPDDARELEEWLRTRRGRKVELAVAQRGQRADLMRTATLNAQQALIRHKTRRTSDYIARTQALTDLQEALGMTEAPLRIECFDISHLSGTNVVASMVVFEDGLPRKDQYRSFGIAETTDDTDSMYQVLRRRLAYLDRPEPVVIIDPTSDEVVGEDGETAGKRKPRFAYPPQLLLVDGGKPQVEAAARALRDANHTEIAVCGIAKRLEEVWLPGEDFPVILPRTSEALYLLQRLRDEAHRFAIVHQRKKRKNDITSVLAEVPGLGASRIKVLLKHFGSVAALRAAPPGAIEEVQGIGPVLAQNIHTHLSTR</sequence>
<dbReference type="Gene3D" id="1.10.150.20">
    <property type="entry name" value="5' to 3' exonuclease, C-terminal subdomain"/>
    <property type="match status" value="1"/>
</dbReference>
<dbReference type="InterPro" id="IPR001943">
    <property type="entry name" value="UVR_dom"/>
</dbReference>
<reference evidence="10 11" key="1">
    <citation type="submission" date="2021-06" db="EMBL/GenBank/DDBJ databases">
        <title>Genome-based taxonomic framework of Microbacterium strains isolated from marine environment, the description of four new species and reclassification of four preexisting species.</title>
        <authorList>
            <person name="Lee S.D."/>
            <person name="Kim S.-M."/>
            <person name="Byeon Y.-S."/>
            <person name="Yang H.L."/>
            <person name="Kim I.S."/>
        </authorList>
    </citation>
    <scope>NUCLEOTIDE SEQUENCE [LARGE SCALE GENOMIC DNA]</scope>
    <source>
        <strain evidence="10 11">SSW1-49</strain>
    </source>
</reference>
<comment type="function">
    <text evidence="6">The UvrABC repair system catalyzes the recognition and processing of DNA lesions. UvrC both incises the 5' and 3' sides of the lesion. The N-terminal half is responsible for the 3' incision and the C-terminal half is responsible for the 5' incision.</text>
</comment>
<dbReference type="RefSeq" id="WP_247630452.1">
    <property type="nucleotide sequence ID" value="NZ_JAHWXN010000001.1"/>
</dbReference>
<comment type="subcellular location">
    <subcellularLocation>
        <location evidence="6">Cytoplasm</location>
    </subcellularLocation>
</comment>
<keyword evidence="4 6" id="KW-0267">Excision nuclease</keyword>
<dbReference type="NCBIfam" id="NF001824">
    <property type="entry name" value="PRK00558.1-5"/>
    <property type="match status" value="1"/>
</dbReference>
<dbReference type="InterPro" id="IPR000305">
    <property type="entry name" value="GIY-YIG_endonuc"/>
</dbReference>
<evidence type="ECO:0000256" key="5">
    <source>
        <dbReference type="ARBA" id="ARBA00023204"/>
    </source>
</evidence>
<dbReference type="Gene3D" id="3.30.420.340">
    <property type="entry name" value="UvrC, RNAse H endonuclease domain"/>
    <property type="match status" value="1"/>
</dbReference>
<evidence type="ECO:0000259" key="7">
    <source>
        <dbReference type="PROSITE" id="PS50151"/>
    </source>
</evidence>
<dbReference type="InterPro" id="IPR003583">
    <property type="entry name" value="Hlx-hairpin-Hlx_DNA-bd_motif"/>
</dbReference>
<dbReference type="Pfam" id="PF14520">
    <property type="entry name" value="HHH_5"/>
    <property type="match status" value="1"/>
</dbReference>
<dbReference type="HAMAP" id="MF_00203">
    <property type="entry name" value="UvrC"/>
    <property type="match status" value="1"/>
</dbReference>
<feature type="domain" description="UvrC family homology region profile" evidence="9">
    <location>
        <begin position="259"/>
        <end position="512"/>
    </location>
</feature>
<name>A0ABT0FGE2_9MICO</name>
<evidence type="ECO:0000259" key="9">
    <source>
        <dbReference type="PROSITE" id="PS50165"/>
    </source>
</evidence>
<evidence type="ECO:0000313" key="11">
    <source>
        <dbReference type="Proteomes" id="UP001300096"/>
    </source>
</evidence>
<dbReference type="EMBL" id="JAHWXN010000001">
    <property type="protein sequence ID" value="MCK2037131.1"/>
    <property type="molecule type" value="Genomic_DNA"/>
</dbReference>
<proteinExistence type="inferred from homology"/>
<dbReference type="SMART" id="SM00465">
    <property type="entry name" value="GIYc"/>
    <property type="match status" value="1"/>
</dbReference>
<dbReference type="Pfam" id="PF08459">
    <property type="entry name" value="UvrC_RNaseH_dom"/>
    <property type="match status" value="1"/>
</dbReference>
<evidence type="ECO:0000259" key="8">
    <source>
        <dbReference type="PROSITE" id="PS50164"/>
    </source>
</evidence>
<organism evidence="10 11">
    <name type="scientific">Microbacterium croceum</name>
    <dbReference type="NCBI Taxonomy" id="2851645"/>
    <lineage>
        <taxon>Bacteria</taxon>
        <taxon>Bacillati</taxon>
        <taxon>Actinomycetota</taxon>
        <taxon>Actinomycetes</taxon>
        <taxon>Micrococcales</taxon>
        <taxon>Microbacteriaceae</taxon>
        <taxon>Microbacterium</taxon>
    </lineage>
</organism>
<dbReference type="PROSITE" id="PS50151">
    <property type="entry name" value="UVR"/>
    <property type="match status" value="1"/>
</dbReference>
<dbReference type="SUPFAM" id="SSF47781">
    <property type="entry name" value="RuvA domain 2-like"/>
    <property type="match status" value="1"/>
</dbReference>
<dbReference type="PROSITE" id="PS50165">
    <property type="entry name" value="UVRC"/>
    <property type="match status" value="1"/>
</dbReference>
<comment type="caution">
    <text evidence="10">The sequence shown here is derived from an EMBL/GenBank/DDBJ whole genome shotgun (WGS) entry which is preliminary data.</text>
</comment>
<dbReference type="PROSITE" id="PS50164">
    <property type="entry name" value="GIY_YIG"/>
    <property type="match status" value="1"/>
</dbReference>
<feature type="domain" description="UVR" evidence="7">
    <location>
        <begin position="208"/>
        <end position="243"/>
    </location>
</feature>
<dbReference type="InterPro" id="IPR004791">
    <property type="entry name" value="UvrC"/>
</dbReference>
<keyword evidence="3 6" id="KW-0228">DNA excision</keyword>
<keyword evidence="11" id="KW-1185">Reference proteome</keyword>
<evidence type="ECO:0000256" key="1">
    <source>
        <dbReference type="ARBA" id="ARBA00022490"/>
    </source>
</evidence>
<dbReference type="SUPFAM" id="SSF46600">
    <property type="entry name" value="C-terminal UvrC-binding domain of UvrB"/>
    <property type="match status" value="1"/>
</dbReference>
<dbReference type="InterPro" id="IPR035901">
    <property type="entry name" value="GIY-YIG_endonuc_sf"/>
</dbReference>
<dbReference type="Gene3D" id="3.40.1440.10">
    <property type="entry name" value="GIY-YIG endonuclease"/>
    <property type="match status" value="1"/>
</dbReference>
<dbReference type="InterPro" id="IPR038476">
    <property type="entry name" value="UvrC_RNase_H_dom_sf"/>
</dbReference>
<keyword evidence="6" id="KW-0742">SOS response</keyword>
<comment type="subunit">
    <text evidence="6">Interacts with UvrB in an incision complex.</text>
</comment>
<comment type="similarity">
    <text evidence="6">Belongs to the UvrC family.</text>
</comment>
<gene>
    <name evidence="6 10" type="primary">uvrC</name>
    <name evidence="10" type="ORF">KZC51_13435</name>
</gene>
<feature type="domain" description="GIY-YIG" evidence="8">
    <location>
        <begin position="16"/>
        <end position="95"/>
    </location>
</feature>
<dbReference type="PANTHER" id="PTHR30562:SF1">
    <property type="entry name" value="UVRABC SYSTEM PROTEIN C"/>
    <property type="match status" value="1"/>
</dbReference>
<dbReference type="NCBIfam" id="TIGR00194">
    <property type="entry name" value="uvrC"/>
    <property type="match status" value="1"/>
</dbReference>
<dbReference type="InterPro" id="IPR010994">
    <property type="entry name" value="RuvA_2-like"/>
</dbReference>
<dbReference type="GO" id="GO:0016787">
    <property type="term" value="F:hydrolase activity"/>
    <property type="evidence" value="ECO:0007669"/>
    <property type="project" value="UniProtKB-KW"/>
</dbReference>
<keyword evidence="10" id="KW-0378">Hydrolase</keyword>
<dbReference type="PANTHER" id="PTHR30562">
    <property type="entry name" value="UVRC/OXIDOREDUCTASE"/>
    <property type="match status" value="1"/>
</dbReference>
<dbReference type="InterPro" id="IPR001162">
    <property type="entry name" value="UvrC_RNase_H_dom"/>
</dbReference>
<dbReference type="InterPro" id="IPR050066">
    <property type="entry name" value="UvrABC_protein_C"/>
</dbReference>
<dbReference type="SMART" id="SM00278">
    <property type="entry name" value="HhH1"/>
    <property type="match status" value="2"/>
</dbReference>
<protein>
    <recommendedName>
        <fullName evidence="6">UvrABC system protein C</fullName>
        <shortName evidence="6">Protein UvrC</shortName>
    </recommendedName>
    <alternativeName>
        <fullName evidence="6">Excinuclease ABC subunit C</fullName>
    </alternativeName>
</protein>
<evidence type="ECO:0000256" key="4">
    <source>
        <dbReference type="ARBA" id="ARBA00022881"/>
    </source>
</evidence>
<dbReference type="InterPro" id="IPR047296">
    <property type="entry name" value="GIY-YIG_UvrC_Cho"/>
</dbReference>
<dbReference type="Gene3D" id="4.10.860.10">
    <property type="entry name" value="UVR domain"/>
    <property type="match status" value="1"/>
</dbReference>